<proteinExistence type="predicted"/>
<dbReference type="PANTHER" id="PTHR48475:SF1">
    <property type="entry name" value="RNASE H TYPE-1 DOMAIN-CONTAINING PROTEIN"/>
    <property type="match status" value="1"/>
</dbReference>
<feature type="domain" description="Reverse transcriptase/retrotransposon-derived protein RNase H-like" evidence="2">
    <location>
        <begin position="528"/>
        <end position="593"/>
    </location>
</feature>
<evidence type="ECO:0000313" key="3">
    <source>
        <dbReference type="EMBL" id="RVW58808.1"/>
    </source>
</evidence>
<dbReference type="GO" id="GO:0003676">
    <property type="term" value="F:nucleic acid binding"/>
    <property type="evidence" value="ECO:0007669"/>
    <property type="project" value="InterPro"/>
</dbReference>
<evidence type="ECO:0000259" key="1">
    <source>
        <dbReference type="Pfam" id="PF13456"/>
    </source>
</evidence>
<name>A0A438FFR1_VITVI</name>
<dbReference type="SUPFAM" id="SSF56672">
    <property type="entry name" value="DNA/RNA polymerases"/>
    <property type="match status" value="1"/>
</dbReference>
<dbReference type="EMBL" id="QGNW01000923">
    <property type="protein sequence ID" value="RVW58808.1"/>
    <property type="molecule type" value="Genomic_DNA"/>
</dbReference>
<accession>A0A438FFR1</accession>
<dbReference type="Pfam" id="PF13456">
    <property type="entry name" value="RVT_3"/>
    <property type="match status" value="1"/>
</dbReference>
<dbReference type="Gene3D" id="3.30.70.270">
    <property type="match status" value="2"/>
</dbReference>
<dbReference type="Pfam" id="PF17919">
    <property type="entry name" value="RT_RNaseH_2"/>
    <property type="match status" value="1"/>
</dbReference>
<feature type="domain" description="RNase H type-1" evidence="1">
    <location>
        <begin position="644"/>
        <end position="713"/>
    </location>
</feature>
<protein>
    <recommendedName>
        <fullName evidence="5">Transposon Ty3-I Gag-Pol polyprotein</fullName>
    </recommendedName>
</protein>
<dbReference type="Proteomes" id="UP000288805">
    <property type="component" value="Unassembled WGS sequence"/>
</dbReference>
<dbReference type="SUPFAM" id="SSF53098">
    <property type="entry name" value="Ribonuclease H-like"/>
    <property type="match status" value="1"/>
</dbReference>
<sequence length="826" mass="93615">MTVIKNASWHISLCFSSLHSDLLMEKDFKALVLHEFELSNAWPRIPNNSPHPQIVLWEDSLATPPAIRPFEGATSHEEVRREDDEVLRQLQSTQAHQVETTTTPERLIHMMTAGRATCIVFSDDDLPPEILVLLLRQSEHDSTKREVMGTLVIDLQIELAIPSSLHQKVKFIHDGQVSQYSLPEIWYDFLPGMGLGRRQQGPSEFIAAIDHDTTFGLGFIPTEAITVTWRDCARRRIRDSTRIEEIDMWFIQIERLSFSIYFTKEITDDGVIVDPTEMIDGVVPMMNYSCSKLLEDDSSLFEGIVSPVEGASDLVDPPLSFDVLSGFVSRSDDGLFDHDSDPVDERVSPAAGDVETVDFGTEDQPRELKIGSPLSTDERDRLIIYSAPFTYLPHARPVKQKLRRLHPRWSLQDGKVRVCVDFRDLNKASPKDDFPPTFDLLVDSTAGHSMLSFMDGFSGYNQILMAPEDMEKTAFITEWGTYCYKQSRSPRCLERFFERIRKFRLRLNPKKCTFGVTSGKLLGHMVIAFEKIKEYLLSPPVLVPPTPGRPLLLYLSVSDMALGCMLAQIDDSGRNELFTTKRLRHYMTEYSVHLISRLDPLRYLFDRPALTASLPTSEDRPVDDDFPDEEFVAMTSLSGWCMYFDGAANQSGYGIGVLLVSPQGDHIPRSVRLAFSDRHPATNNIVEYEACILGLETALELDIRQMEVFGDSNLNRFADALATLASPWTFRLMVVIRPLLIELMSAPAYYCLIEKQRSRMIYLDRASAYRVMREVHAGVCGPHMGGHMLARKIMRALFLVDYGDGCQFVQKCPECQIHGDLIHAPP</sequence>
<dbReference type="InterPro" id="IPR002156">
    <property type="entry name" value="RNaseH_domain"/>
</dbReference>
<dbReference type="InterPro" id="IPR043128">
    <property type="entry name" value="Rev_trsase/Diguanyl_cyclase"/>
</dbReference>
<dbReference type="CDD" id="cd01647">
    <property type="entry name" value="RT_LTR"/>
    <property type="match status" value="1"/>
</dbReference>
<evidence type="ECO:0008006" key="5">
    <source>
        <dbReference type="Google" id="ProtNLM"/>
    </source>
</evidence>
<dbReference type="GO" id="GO:0004523">
    <property type="term" value="F:RNA-DNA hybrid ribonuclease activity"/>
    <property type="evidence" value="ECO:0007669"/>
    <property type="project" value="InterPro"/>
</dbReference>
<evidence type="ECO:0000259" key="2">
    <source>
        <dbReference type="Pfam" id="PF17919"/>
    </source>
</evidence>
<dbReference type="InterPro" id="IPR041577">
    <property type="entry name" value="RT_RNaseH_2"/>
</dbReference>
<dbReference type="Gene3D" id="3.10.10.10">
    <property type="entry name" value="HIV Type 1 Reverse Transcriptase, subunit A, domain 1"/>
    <property type="match status" value="1"/>
</dbReference>
<comment type="caution">
    <text evidence="3">The sequence shown here is derived from an EMBL/GenBank/DDBJ whole genome shotgun (WGS) entry which is preliminary data.</text>
</comment>
<dbReference type="InterPro" id="IPR043502">
    <property type="entry name" value="DNA/RNA_pol_sf"/>
</dbReference>
<dbReference type="InterPro" id="IPR036397">
    <property type="entry name" value="RNaseH_sf"/>
</dbReference>
<reference evidence="3 4" key="1">
    <citation type="journal article" date="2018" name="PLoS Genet.">
        <title>Population sequencing reveals clonal diversity and ancestral inbreeding in the grapevine cultivar Chardonnay.</title>
        <authorList>
            <person name="Roach M.J."/>
            <person name="Johnson D.L."/>
            <person name="Bohlmann J."/>
            <person name="van Vuuren H.J."/>
            <person name="Jones S.J."/>
            <person name="Pretorius I.S."/>
            <person name="Schmidt S.A."/>
            <person name="Borneman A.R."/>
        </authorList>
    </citation>
    <scope>NUCLEOTIDE SEQUENCE [LARGE SCALE GENOMIC DNA]</scope>
    <source>
        <strain evidence="4">cv. Chardonnay</strain>
        <tissue evidence="3">Leaf</tissue>
    </source>
</reference>
<dbReference type="AlphaFoldDB" id="A0A438FFR1"/>
<evidence type="ECO:0000313" key="4">
    <source>
        <dbReference type="Proteomes" id="UP000288805"/>
    </source>
</evidence>
<dbReference type="InterPro" id="IPR012337">
    <property type="entry name" value="RNaseH-like_sf"/>
</dbReference>
<dbReference type="Gene3D" id="3.30.420.10">
    <property type="entry name" value="Ribonuclease H-like superfamily/Ribonuclease H"/>
    <property type="match status" value="1"/>
</dbReference>
<gene>
    <name evidence="3" type="ORF">CK203_104004</name>
</gene>
<organism evidence="3 4">
    <name type="scientific">Vitis vinifera</name>
    <name type="common">Grape</name>
    <dbReference type="NCBI Taxonomy" id="29760"/>
    <lineage>
        <taxon>Eukaryota</taxon>
        <taxon>Viridiplantae</taxon>
        <taxon>Streptophyta</taxon>
        <taxon>Embryophyta</taxon>
        <taxon>Tracheophyta</taxon>
        <taxon>Spermatophyta</taxon>
        <taxon>Magnoliopsida</taxon>
        <taxon>eudicotyledons</taxon>
        <taxon>Gunneridae</taxon>
        <taxon>Pentapetalae</taxon>
        <taxon>rosids</taxon>
        <taxon>Vitales</taxon>
        <taxon>Vitaceae</taxon>
        <taxon>Viteae</taxon>
        <taxon>Vitis</taxon>
    </lineage>
</organism>
<dbReference type="PANTHER" id="PTHR48475">
    <property type="entry name" value="RIBONUCLEASE H"/>
    <property type="match status" value="1"/>
</dbReference>